<dbReference type="PANTHER" id="PTHR45703:SF32">
    <property type="entry name" value="DYNEINS HEAVY CHAIN"/>
    <property type="match status" value="1"/>
</dbReference>
<reference evidence="4" key="1">
    <citation type="submission" date="2016-06" db="UniProtKB">
        <authorList>
            <consortium name="WormBaseParasite"/>
        </authorList>
    </citation>
    <scope>IDENTIFICATION</scope>
</reference>
<dbReference type="AlphaFoldDB" id="A0A183A299"/>
<dbReference type="GO" id="GO:0030286">
    <property type="term" value="C:dynein complex"/>
    <property type="evidence" value="ECO:0007669"/>
    <property type="project" value="InterPro"/>
</dbReference>
<dbReference type="GO" id="GO:0045505">
    <property type="term" value="F:dynein intermediate chain binding"/>
    <property type="evidence" value="ECO:0007669"/>
    <property type="project" value="InterPro"/>
</dbReference>
<evidence type="ECO:0000313" key="3">
    <source>
        <dbReference type="Proteomes" id="UP000272942"/>
    </source>
</evidence>
<keyword evidence="3" id="KW-1185">Reference proteome</keyword>
<organism evidence="4">
    <name type="scientific">Echinostoma caproni</name>
    <dbReference type="NCBI Taxonomy" id="27848"/>
    <lineage>
        <taxon>Eukaryota</taxon>
        <taxon>Metazoa</taxon>
        <taxon>Spiralia</taxon>
        <taxon>Lophotrochozoa</taxon>
        <taxon>Platyhelminthes</taxon>
        <taxon>Trematoda</taxon>
        <taxon>Digenea</taxon>
        <taxon>Plagiorchiida</taxon>
        <taxon>Echinostomata</taxon>
        <taxon>Echinostomatoidea</taxon>
        <taxon>Echinostomatidae</taxon>
        <taxon>Echinostoma</taxon>
    </lineage>
</organism>
<dbReference type="OrthoDB" id="286107at2759"/>
<dbReference type="Proteomes" id="UP000272942">
    <property type="component" value="Unassembled WGS sequence"/>
</dbReference>
<dbReference type="InterPro" id="IPR042228">
    <property type="entry name" value="Dynein_linker_3"/>
</dbReference>
<evidence type="ECO:0000313" key="4">
    <source>
        <dbReference type="WBParaSite" id="ECPE_0000108401-mRNA-1"/>
    </source>
</evidence>
<dbReference type="Pfam" id="PF08393">
    <property type="entry name" value="DHC_N2"/>
    <property type="match status" value="1"/>
</dbReference>
<dbReference type="EMBL" id="UZAN01005221">
    <property type="protein sequence ID" value="VDP33046.1"/>
    <property type="molecule type" value="Genomic_DNA"/>
</dbReference>
<dbReference type="GO" id="GO:0007018">
    <property type="term" value="P:microtubule-based movement"/>
    <property type="evidence" value="ECO:0007669"/>
    <property type="project" value="InterPro"/>
</dbReference>
<gene>
    <name evidence="2" type="ORF">ECPE_LOCUS1084</name>
</gene>
<evidence type="ECO:0000259" key="1">
    <source>
        <dbReference type="Pfam" id="PF08393"/>
    </source>
</evidence>
<protein>
    <submittedName>
        <fullName evidence="4">DHC_N2 domain-containing protein</fullName>
    </submittedName>
</protein>
<sequence>MLNQFSLLEHLNKLVSSLEEIQQSLDMYLETKRQIFPRFYFIANDDLLEILGQGRNPEAVMPHMKKCFDNINTLRIEKVTPVRIKAIDC</sequence>
<accession>A0A183A299</accession>
<dbReference type="Gene3D" id="3.20.180.20">
    <property type="entry name" value="Dynein heavy chain, N-terminal domain 2"/>
    <property type="match status" value="1"/>
</dbReference>
<dbReference type="InterPro" id="IPR013602">
    <property type="entry name" value="Dynein_heavy_linker"/>
</dbReference>
<name>A0A183A299_9TREM</name>
<evidence type="ECO:0000313" key="2">
    <source>
        <dbReference type="EMBL" id="VDP33046.1"/>
    </source>
</evidence>
<dbReference type="InterPro" id="IPR026983">
    <property type="entry name" value="DHC"/>
</dbReference>
<dbReference type="GO" id="GO:0051959">
    <property type="term" value="F:dynein light intermediate chain binding"/>
    <property type="evidence" value="ECO:0007669"/>
    <property type="project" value="InterPro"/>
</dbReference>
<reference evidence="2 3" key="2">
    <citation type="submission" date="2018-11" db="EMBL/GenBank/DDBJ databases">
        <authorList>
            <consortium name="Pathogen Informatics"/>
        </authorList>
    </citation>
    <scope>NUCLEOTIDE SEQUENCE [LARGE SCALE GENOMIC DNA]</scope>
    <source>
        <strain evidence="2 3">Egypt</strain>
    </source>
</reference>
<feature type="domain" description="Dynein heavy chain linker" evidence="1">
    <location>
        <begin position="6"/>
        <end position="78"/>
    </location>
</feature>
<proteinExistence type="predicted"/>
<dbReference type="WBParaSite" id="ECPE_0000108401-mRNA-1">
    <property type="protein sequence ID" value="ECPE_0000108401-mRNA-1"/>
    <property type="gene ID" value="ECPE_0000108401"/>
</dbReference>
<dbReference type="PANTHER" id="PTHR45703">
    <property type="entry name" value="DYNEIN HEAVY CHAIN"/>
    <property type="match status" value="1"/>
</dbReference>